<proteinExistence type="predicted"/>
<accession>A0A7V6A443</accession>
<dbReference type="InterPro" id="IPR011990">
    <property type="entry name" value="TPR-like_helical_dom_sf"/>
</dbReference>
<dbReference type="EMBL" id="DTGR01000122">
    <property type="protein sequence ID" value="HHS29533.1"/>
    <property type="molecule type" value="Genomic_DNA"/>
</dbReference>
<dbReference type="Pfam" id="PF13176">
    <property type="entry name" value="TPR_7"/>
    <property type="match status" value="1"/>
</dbReference>
<feature type="region of interest" description="Disordered" evidence="4">
    <location>
        <begin position="162"/>
        <end position="228"/>
    </location>
</feature>
<feature type="domain" description="LytR/CpsA/Psr regulator C-terminal" evidence="5">
    <location>
        <begin position="431"/>
        <end position="515"/>
    </location>
</feature>
<dbReference type="InterPro" id="IPR051685">
    <property type="entry name" value="Ycf3/AcsC/BcsC/TPR_MFPF"/>
</dbReference>
<evidence type="ECO:0000256" key="3">
    <source>
        <dbReference type="PROSITE-ProRule" id="PRU00339"/>
    </source>
</evidence>
<dbReference type="PANTHER" id="PTHR44943:SF8">
    <property type="entry name" value="TPR REPEAT-CONTAINING PROTEIN MJ0263"/>
    <property type="match status" value="1"/>
</dbReference>
<dbReference type="InterPro" id="IPR019734">
    <property type="entry name" value="TPR_rpt"/>
</dbReference>
<dbReference type="Pfam" id="PF13399">
    <property type="entry name" value="LytR_C"/>
    <property type="match status" value="2"/>
</dbReference>
<feature type="compositionally biased region" description="Low complexity" evidence="4">
    <location>
        <begin position="211"/>
        <end position="223"/>
    </location>
</feature>
<dbReference type="Gene3D" id="1.25.40.10">
    <property type="entry name" value="Tetratricopeptide repeat domain"/>
    <property type="match status" value="1"/>
</dbReference>
<gene>
    <name evidence="6" type="ORF">ENV52_07525</name>
</gene>
<feature type="domain" description="LytR/CpsA/Psr regulator C-terminal" evidence="5">
    <location>
        <begin position="306"/>
        <end position="392"/>
    </location>
</feature>
<dbReference type="SMART" id="SM00028">
    <property type="entry name" value="TPR"/>
    <property type="match status" value="4"/>
</dbReference>
<organism evidence="6">
    <name type="scientific">Desulfobacca acetoxidans</name>
    <dbReference type="NCBI Taxonomy" id="60893"/>
    <lineage>
        <taxon>Bacteria</taxon>
        <taxon>Pseudomonadati</taxon>
        <taxon>Thermodesulfobacteriota</taxon>
        <taxon>Desulfobaccia</taxon>
        <taxon>Desulfobaccales</taxon>
        <taxon>Desulfobaccaceae</taxon>
        <taxon>Desulfobacca</taxon>
    </lineage>
</organism>
<evidence type="ECO:0000256" key="2">
    <source>
        <dbReference type="ARBA" id="ARBA00022803"/>
    </source>
</evidence>
<dbReference type="SUPFAM" id="SSF48452">
    <property type="entry name" value="TPR-like"/>
    <property type="match status" value="1"/>
</dbReference>
<keyword evidence="2 3" id="KW-0802">TPR repeat</keyword>
<dbReference type="PROSITE" id="PS50005">
    <property type="entry name" value="TPR"/>
    <property type="match status" value="1"/>
</dbReference>
<protein>
    <submittedName>
        <fullName evidence="6">Tetratricopeptide repeat protein</fullName>
    </submittedName>
</protein>
<evidence type="ECO:0000313" key="6">
    <source>
        <dbReference type="EMBL" id="HHS29533.1"/>
    </source>
</evidence>
<comment type="caution">
    <text evidence="6">The sequence shown here is derived from an EMBL/GenBank/DDBJ whole genome shotgun (WGS) entry which is preliminary data.</text>
</comment>
<dbReference type="Gene3D" id="3.30.70.2390">
    <property type="match status" value="2"/>
</dbReference>
<dbReference type="PANTHER" id="PTHR44943">
    <property type="entry name" value="CELLULOSE SYNTHASE OPERON PROTEIN C"/>
    <property type="match status" value="1"/>
</dbReference>
<evidence type="ECO:0000256" key="4">
    <source>
        <dbReference type="SAM" id="MobiDB-lite"/>
    </source>
</evidence>
<keyword evidence="1" id="KW-0677">Repeat</keyword>
<reference evidence="6" key="1">
    <citation type="journal article" date="2020" name="mSystems">
        <title>Genome- and Community-Level Interaction Insights into Carbon Utilization and Element Cycling Functions of Hydrothermarchaeota in Hydrothermal Sediment.</title>
        <authorList>
            <person name="Zhou Z."/>
            <person name="Liu Y."/>
            <person name="Xu W."/>
            <person name="Pan J."/>
            <person name="Luo Z.H."/>
            <person name="Li M."/>
        </authorList>
    </citation>
    <scope>NUCLEOTIDE SEQUENCE [LARGE SCALE GENOMIC DNA]</scope>
    <source>
        <strain evidence="6">SpSt-767</strain>
    </source>
</reference>
<dbReference type="InterPro" id="IPR027381">
    <property type="entry name" value="LytR/CpsA/Psr_C"/>
</dbReference>
<evidence type="ECO:0000259" key="5">
    <source>
        <dbReference type="Pfam" id="PF13399"/>
    </source>
</evidence>
<dbReference type="AlphaFoldDB" id="A0A7V6A443"/>
<dbReference type="Pfam" id="PF13432">
    <property type="entry name" value="TPR_16"/>
    <property type="match status" value="1"/>
</dbReference>
<feature type="compositionally biased region" description="Low complexity" evidence="4">
    <location>
        <begin position="188"/>
        <end position="204"/>
    </location>
</feature>
<evidence type="ECO:0000256" key="1">
    <source>
        <dbReference type="ARBA" id="ARBA00022737"/>
    </source>
</evidence>
<name>A0A7V6A443_9BACT</name>
<sequence>MRGILRQIRPADNTALLVQNAAYLKKVGRQELAVEDLEEAHLRDPDNKEILDALTRTYEELGDYDRAEELYEEALSRGGHNPAIENNRCYSLYLQGRLEQAETCFRQVLARQPDNKAARNNLGLVLCRQGRETEALALWREALSDGESRQLLGQAMAALGREMPPSLAGPTASPGTPQVATVGQLGTPRAPAGNKPAPAPATQEAPPPPAALAASLPASPAPQVTHRQPAITAAEPATGPIPAPFRGRQIPATATSSLPEKAPAQGTAVPAVAASSAPKPVSPPPAATSVQKSKALLLTAQDLETTRIELKNGNGIHEQAREVRRRLALEGFTVVGIGNHLDFGLEETIIAYRPGAAKVAQALAQKFFPGARLEEYGKISPGADIRVSLGRDLAGEQNFADAPPELYKEPKLTAAPQAPLPDHLTAQDFNLRIEIKNGNGVAGQARETGGRLALEGFNVVSISNYKDFGLEKTVIAYRPEAARLARLISTKYFPEADLREEGTLPPGTDVRVSLGCDLLSGNRHLAQGDCREAIP</sequence>
<feature type="repeat" description="TPR" evidence="3">
    <location>
        <begin position="48"/>
        <end position="81"/>
    </location>
</feature>